<feature type="domain" description="PAS" evidence="8">
    <location>
        <begin position="610"/>
        <end position="656"/>
    </location>
</feature>
<evidence type="ECO:0000256" key="2">
    <source>
        <dbReference type="ARBA" id="ARBA00012438"/>
    </source>
</evidence>
<keyword evidence="4" id="KW-0808">Transferase</keyword>
<dbReference type="SMART" id="SM00388">
    <property type="entry name" value="HisKA"/>
    <property type="match status" value="1"/>
</dbReference>
<dbReference type="InterPro" id="IPR035965">
    <property type="entry name" value="PAS-like_dom_sf"/>
</dbReference>
<comment type="caution">
    <text evidence="9">The sequence shown here is derived from an EMBL/GenBank/DDBJ whole genome shotgun (WGS) entry which is preliminary data.</text>
</comment>
<dbReference type="EMBL" id="JAYDCJ010000003">
    <property type="protein sequence ID" value="MEA1080944.1"/>
    <property type="molecule type" value="Genomic_DNA"/>
</dbReference>
<dbReference type="InterPro" id="IPR052162">
    <property type="entry name" value="Sensor_kinase/Photoreceptor"/>
</dbReference>
<evidence type="ECO:0000256" key="5">
    <source>
        <dbReference type="ARBA" id="ARBA00022777"/>
    </source>
</evidence>
<dbReference type="PRINTS" id="PR00344">
    <property type="entry name" value="BCTRLSENSOR"/>
</dbReference>
<dbReference type="Pfam" id="PF08448">
    <property type="entry name" value="PAS_4"/>
    <property type="match status" value="1"/>
</dbReference>
<keyword evidence="9" id="KW-0547">Nucleotide-binding</keyword>
<dbReference type="InterPro" id="IPR000014">
    <property type="entry name" value="PAS"/>
</dbReference>
<dbReference type="InterPro" id="IPR005467">
    <property type="entry name" value="His_kinase_dom"/>
</dbReference>
<dbReference type="SUPFAM" id="SSF55874">
    <property type="entry name" value="ATPase domain of HSP90 chaperone/DNA topoisomerase II/histidine kinase"/>
    <property type="match status" value="1"/>
</dbReference>
<dbReference type="Pfam" id="PF08447">
    <property type="entry name" value="PAS_3"/>
    <property type="match status" value="1"/>
</dbReference>
<dbReference type="InterPro" id="IPR013656">
    <property type="entry name" value="PAS_4"/>
</dbReference>
<feature type="domain" description="PAS" evidence="8">
    <location>
        <begin position="504"/>
        <end position="556"/>
    </location>
</feature>
<keyword evidence="10" id="KW-1185">Reference proteome</keyword>
<dbReference type="NCBIfam" id="TIGR00229">
    <property type="entry name" value="sensory_box"/>
    <property type="match status" value="2"/>
</dbReference>
<evidence type="ECO:0000256" key="1">
    <source>
        <dbReference type="ARBA" id="ARBA00000085"/>
    </source>
</evidence>
<feature type="transmembrane region" description="Helical" evidence="6">
    <location>
        <begin position="46"/>
        <end position="65"/>
    </location>
</feature>
<dbReference type="CDD" id="cd00130">
    <property type="entry name" value="PAS"/>
    <property type="match status" value="2"/>
</dbReference>
<feature type="transmembrane region" description="Helical" evidence="6">
    <location>
        <begin position="129"/>
        <end position="147"/>
    </location>
</feature>
<dbReference type="RefSeq" id="WP_322855426.1">
    <property type="nucleotide sequence ID" value="NZ_JAYDCJ010000003.1"/>
</dbReference>
<keyword evidence="6" id="KW-0472">Membrane</keyword>
<keyword evidence="5" id="KW-0418">Kinase</keyword>
<feature type="domain" description="Histidine kinase" evidence="7">
    <location>
        <begin position="744"/>
        <end position="958"/>
    </location>
</feature>
<feature type="transmembrane region" description="Helical" evidence="6">
    <location>
        <begin position="12"/>
        <end position="34"/>
    </location>
</feature>
<organism evidence="9 10">
    <name type="scientific">Marinobacter qingdaonensis</name>
    <dbReference type="NCBI Taxonomy" id="3108486"/>
    <lineage>
        <taxon>Bacteria</taxon>
        <taxon>Pseudomonadati</taxon>
        <taxon>Pseudomonadota</taxon>
        <taxon>Gammaproteobacteria</taxon>
        <taxon>Pseudomonadales</taxon>
        <taxon>Marinobacteraceae</taxon>
        <taxon>Marinobacter</taxon>
    </lineage>
</organism>
<evidence type="ECO:0000256" key="3">
    <source>
        <dbReference type="ARBA" id="ARBA00022553"/>
    </source>
</evidence>
<evidence type="ECO:0000256" key="6">
    <source>
        <dbReference type="SAM" id="Phobius"/>
    </source>
</evidence>
<dbReference type="Pfam" id="PF00512">
    <property type="entry name" value="HisKA"/>
    <property type="match status" value="1"/>
</dbReference>
<keyword evidence="6" id="KW-1133">Transmembrane helix</keyword>
<dbReference type="EC" id="2.7.13.3" evidence="2"/>
<dbReference type="SMART" id="SM00091">
    <property type="entry name" value="PAS"/>
    <property type="match status" value="2"/>
</dbReference>
<dbReference type="PROSITE" id="PS50109">
    <property type="entry name" value="HIS_KIN"/>
    <property type="match status" value="1"/>
</dbReference>
<reference evidence="9 10" key="1">
    <citation type="submission" date="2023-12" db="EMBL/GenBank/DDBJ databases">
        <title>Marinobacter qingdaonensis sp. nov., isolated from the intertidal sediment of Qingdao, PR China.</title>
        <authorList>
            <person name="Li Y."/>
        </authorList>
    </citation>
    <scope>NUCLEOTIDE SEQUENCE [LARGE SCALE GENOMIC DNA]</scope>
    <source>
        <strain evidence="9 10">ASW11-75</strain>
    </source>
</reference>
<dbReference type="InterPro" id="IPR003594">
    <property type="entry name" value="HATPase_dom"/>
</dbReference>
<name>A0ABU5NYQ8_9GAMM</name>
<evidence type="ECO:0000313" key="9">
    <source>
        <dbReference type="EMBL" id="MEA1080944.1"/>
    </source>
</evidence>
<dbReference type="InterPro" id="IPR003661">
    <property type="entry name" value="HisK_dim/P_dom"/>
</dbReference>
<feature type="transmembrane region" description="Helical" evidence="6">
    <location>
        <begin position="167"/>
        <end position="187"/>
    </location>
</feature>
<dbReference type="PANTHER" id="PTHR43304:SF1">
    <property type="entry name" value="PAC DOMAIN-CONTAINING PROTEIN"/>
    <property type="match status" value="1"/>
</dbReference>
<feature type="transmembrane region" description="Helical" evidence="6">
    <location>
        <begin position="74"/>
        <end position="94"/>
    </location>
</feature>
<evidence type="ECO:0000259" key="8">
    <source>
        <dbReference type="PROSITE" id="PS50112"/>
    </source>
</evidence>
<proteinExistence type="predicted"/>
<gene>
    <name evidence="9" type="ORF">U5822_09695</name>
</gene>
<protein>
    <recommendedName>
        <fullName evidence="2">histidine kinase</fullName>
        <ecNumber evidence="2">2.7.13.3</ecNumber>
    </recommendedName>
</protein>
<dbReference type="Proteomes" id="UP001305746">
    <property type="component" value="Unassembled WGS sequence"/>
</dbReference>
<keyword evidence="9" id="KW-0067">ATP-binding</keyword>
<sequence>MFKALKRPEVWYCYALTLAVALGLVSAAALYDYIQHDATPLGRLPMRVSGCLLGLLLSGSIISLLKRKRTLSKLFAGTTALVASLFCLTSLINLDHLESINPANPLFMVAILLIAISTLRAVNTTHSRYASICSAAIVVSLGFLSLLSRAYDDLAMFTLGSTPEATILASLLLILTGILLPFLPHLYKLNVTDYFPSLLTLSLLGVGVATLSWHTLRIEQSRNLLERAEILANEVHQSYEHAYEDRTLLINRLAGRWAMLEGNDLEHLWQQEVQTYLRDYPDITYLALLEPNFQTRFAKPRDSDSQSGLNPLFSNPVMFRWLNNAVSTGSQRMSPPYFDAFGNYHLALAIPLDNDSAHTPSILAVFDFKKLFDKAWVSNTHSLDFRLSFEHSVVFDTSPNISSDMALPLASQTMDGGDWLIEIYAPRKPMTPGDVYFPPTSLFTGLAVSFLLLLSYLFFRQSDERAEGLAQLNETLSNLFEKEQKLRFTNDRTMQFSRDILASLSAEGVITAVNPACHSVLGYSPAEVIGRKYTELMATEDIETTETRFYQLVAGDDSVSTDFSTRFVRKDGQSVIISWTAAWSELDQTLFCVGRDMTASHEATKQVRLLADRLATIFESITDAVFTLDHQWRFTYVNSKSEELLQAPRDQLLGKSIWTAFPDAIGSTFDKNYRFAVTTGESVSFEAYYAPLNHWLEVSAYPSEEGLTVYYRRINDRKEAEQRLAAAMSELERSNRELEDFAFVASHDLQEPLRKIQTFSDRLLTKSDQFGTREQDYLQRMQSAAARMQRLIEDLLLYSRVATRGQPMVLCDTSSILEEVLQDLETAISREKAVIQVDALPKITGDATQIRQVFQNLLSNAIKFHEPEKPAHVRVFAEDVDTSGWTLVVEDDGIGFDIRYADKLFHPFQRLHSRASYSGTGIGMAIVKKILDRHGADITVNSEPGLGTSFRVRFRQHSTEGQLVDA</sequence>
<feature type="transmembrane region" description="Helical" evidence="6">
    <location>
        <begin position="106"/>
        <end position="122"/>
    </location>
</feature>
<dbReference type="InterPro" id="IPR036097">
    <property type="entry name" value="HisK_dim/P_sf"/>
</dbReference>
<feature type="transmembrane region" description="Helical" evidence="6">
    <location>
        <begin position="194"/>
        <end position="213"/>
    </location>
</feature>
<keyword evidence="3" id="KW-0597">Phosphoprotein</keyword>
<dbReference type="InterPro" id="IPR004358">
    <property type="entry name" value="Sig_transdc_His_kin-like_C"/>
</dbReference>
<dbReference type="CDD" id="cd00082">
    <property type="entry name" value="HisKA"/>
    <property type="match status" value="1"/>
</dbReference>
<dbReference type="SMART" id="SM00387">
    <property type="entry name" value="HATPase_c"/>
    <property type="match status" value="1"/>
</dbReference>
<dbReference type="Gene3D" id="1.10.287.130">
    <property type="match status" value="1"/>
</dbReference>
<dbReference type="SUPFAM" id="SSF55785">
    <property type="entry name" value="PYP-like sensor domain (PAS domain)"/>
    <property type="match status" value="2"/>
</dbReference>
<dbReference type="SUPFAM" id="SSF47384">
    <property type="entry name" value="Homodimeric domain of signal transducing histidine kinase"/>
    <property type="match status" value="1"/>
</dbReference>
<comment type="catalytic activity">
    <reaction evidence="1">
        <text>ATP + protein L-histidine = ADP + protein N-phospho-L-histidine.</text>
        <dbReference type="EC" id="2.7.13.3"/>
    </reaction>
</comment>
<accession>A0ABU5NYQ8</accession>
<dbReference type="Gene3D" id="3.30.565.10">
    <property type="entry name" value="Histidine kinase-like ATPase, C-terminal domain"/>
    <property type="match status" value="1"/>
</dbReference>
<dbReference type="Gene3D" id="3.30.450.20">
    <property type="entry name" value="PAS domain"/>
    <property type="match status" value="2"/>
</dbReference>
<dbReference type="InterPro" id="IPR036890">
    <property type="entry name" value="HATPase_C_sf"/>
</dbReference>
<evidence type="ECO:0000256" key="4">
    <source>
        <dbReference type="ARBA" id="ARBA00022679"/>
    </source>
</evidence>
<evidence type="ECO:0000259" key="7">
    <source>
        <dbReference type="PROSITE" id="PS50109"/>
    </source>
</evidence>
<dbReference type="GO" id="GO:0005524">
    <property type="term" value="F:ATP binding"/>
    <property type="evidence" value="ECO:0007669"/>
    <property type="project" value="UniProtKB-KW"/>
</dbReference>
<dbReference type="InterPro" id="IPR013655">
    <property type="entry name" value="PAS_fold_3"/>
</dbReference>
<dbReference type="PROSITE" id="PS50112">
    <property type="entry name" value="PAS"/>
    <property type="match status" value="2"/>
</dbReference>
<dbReference type="Pfam" id="PF02518">
    <property type="entry name" value="HATPase_c"/>
    <property type="match status" value="1"/>
</dbReference>
<keyword evidence="6" id="KW-0812">Transmembrane</keyword>
<evidence type="ECO:0000313" key="10">
    <source>
        <dbReference type="Proteomes" id="UP001305746"/>
    </source>
</evidence>
<dbReference type="PANTHER" id="PTHR43304">
    <property type="entry name" value="PHYTOCHROME-LIKE PROTEIN CPH1"/>
    <property type="match status" value="1"/>
</dbReference>